<dbReference type="AlphaFoldDB" id="A0A1I8FNA8"/>
<dbReference type="WBParaSite" id="maker-unitig_41163-snap-gene-0.1-mRNA-1">
    <property type="protein sequence ID" value="maker-unitig_41163-snap-gene-0.1-mRNA-1"/>
    <property type="gene ID" value="maker-unitig_41163-snap-gene-0.1"/>
</dbReference>
<dbReference type="InterPro" id="IPR000938">
    <property type="entry name" value="CAP-Gly_domain"/>
</dbReference>
<dbReference type="SMART" id="SM01052">
    <property type="entry name" value="CAP_GLY"/>
    <property type="match status" value="1"/>
</dbReference>
<evidence type="ECO:0000313" key="3">
    <source>
        <dbReference type="Proteomes" id="UP000095280"/>
    </source>
</evidence>
<name>A0A1I8FNA8_9PLAT</name>
<organism evidence="3 4">
    <name type="scientific">Macrostomum lignano</name>
    <dbReference type="NCBI Taxonomy" id="282301"/>
    <lineage>
        <taxon>Eukaryota</taxon>
        <taxon>Metazoa</taxon>
        <taxon>Spiralia</taxon>
        <taxon>Lophotrochozoa</taxon>
        <taxon>Platyhelminthes</taxon>
        <taxon>Rhabditophora</taxon>
        <taxon>Macrostomorpha</taxon>
        <taxon>Macrostomida</taxon>
        <taxon>Macrostomidae</taxon>
        <taxon>Macrostomum</taxon>
    </lineage>
</organism>
<evidence type="ECO:0000259" key="2">
    <source>
        <dbReference type="PROSITE" id="PS50245"/>
    </source>
</evidence>
<evidence type="ECO:0000313" key="4">
    <source>
        <dbReference type="WBParaSite" id="maker-unitig_41163-snap-gene-0.1-mRNA-1"/>
    </source>
</evidence>
<accession>A0A1I8FNA8</accession>
<evidence type="ECO:0000256" key="1">
    <source>
        <dbReference type="SAM" id="MobiDB-lite"/>
    </source>
</evidence>
<sequence length="246" mass="27235">MHRQQRQSRIGDKMRHSLDLRAAAGQRQQAASGTAEAWPITDAKQNLPYVYGSHQQPLALGETVDQLLLATSNGGSKAILDETIGLTICFSTGADGKAAGQRPGSRLDGRQQQRQTSGRQQRPSSATQQSAQPQRDTSGQRAMEPPIQQQPFATLVRLPFAPKQAADIRSGDLVKFTRYGGRISKGLVHFVGRLPGRNRFIMSALSWTRRRGKHDGVYDGRRYFQCKPRKGVFVAFNKLIMCYQAA</sequence>
<dbReference type="SUPFAM" id="SSF74924">
    <property type="entry name" value="Cap-Gly domain"/>
    <property type="match status" value="1"/>
</dbReference>
<dbReference type="Pfam" id="PF01302">
    <property type="entry name" value="CAP_GLY"/>
    <property type="match status" value="1"/>
</dbReference>
<keyword evidence="3" id="KW-1185">Reference proteome</keyword>
<proteinExistence type="predicted"/>
<dbReference type="Gene3D" id="2.30.30.190">
    <property type="entry name" value="CAP Gly-rich-like domain"/>
    <property type="match status" value="1"/>
</dbReference>
<protein>
    <submittedName>
        <fullName evidence="4">CAP-Gly domain-containing protein</fullName>
    </submittedName>
</protein>
<dbReference type="Proteomes" id="UP000095280">
    <property type="component" value="Unplaced"/>
</dbReference>
<dbReference type="InterPro" id="IPR036859">
    <property type="entry name" value="CAP-Gly_dom_sf"/>
</dbReference>
<dbReference type="PROSITE" id="PS50245">
    <property type="entry name" value="CAP_GLY_2"/>
    <property type="match status" value="1"/>
</dbReference>
<feature type="region of interest" description="Disordered" evidence="1">
    <location>
        <begin position="95"/>
        <end position="142"/>
    </location>
</feature>
<feature type="domain" description="CAP-Gly" evidence="2">
    <location>
        <begin position="212"/>
        <end position="235"/>
    </location>
</feature>
<feature type="compositionally biased region" description="Low complexity" evidence="1">
    <location>
        <begin position="112"/>
        <end position="135"/>
    </location>
</feature>
<reference evidence="4" key="1">
    <citation type="submission" date="2016-11" db="UniProtKB">
        <authorList>
            <consortium name="WormBaseParasite"/>
        </authorList>
    </citation>
    <scope>IDENTIFICATION</scope>
</reference>